<dbReference type="Proteomes" id="UP000319555">
    <property type="component" value="Unassembled WGS sequence"/>
</dbReference>
<keyword evidence="2" id="KW-1185">Reference proteome</keyword>
<name>A0A521CHX6_9RHOB</name>
<evidence type="ECO:0000313" key="1">
    <source>
        <dbReference type="EMBL" id="SMO59057.1"/>
    </source>
</evidence>
<dbReference type="RefSeq" id="WP_282021709.1">
    <property type="nucleotide sequence ID" value="NZ_CANMQC010000003.1"/>
</dbReference>
<reference evidence="1 2" key="1">
    <citation type="submission" date="2017-05" db="EMBL/GenBank/DDBJ databases">
        <authorList>
            <person name="Varghese N."/>
            <person name="Submissions S."/>
        </authorList>
    </citation>
    <scope>NUCLEOTIDE SEQUENCE [LARGE SCALE GENOMIC DNA]</scope>
    <source>
        <strain evidence="1 2">DSM 28009</strain>
    </source>
</reference>
<protein>
    <submittedName>
        <fullName evidence="1">Uncharacterized protein</fullName>
    </submittedName>
</protein>
<accession>A0A521CHX6</accession>
<dbReference type="EMBL" id="FXTE01000003">
    <property type="protein sequence ID" value="SMO59057.1"/>
    <property type="molecule type" value="Genomic_DNA"/>
</dbReference>
<dbReference type="AlphaFoldDB" id="A0A521CHX6"/>
<sequence length="68" mass="7851">MNGNPAETFMLYYVMYLFELIYVIGRQEPTSQAEPTAVYLLSSQFFPAGTQRLNMSEINEAFAQYRVV</sequence>
<evidence type="ECO:0000313" key="2">
    <source>
        <dbReference type="Proteomes" id="UP000319555"/>
    </source>
</evidence>
<organism evidence="1 2">
    <name type="scientific">Ruegeria faecimaris</name>
    <dbReference type="NCBI Taxonomy" id="686389"/>
    <lineage>
        <taxon>Bacteria</taxon>
        <taxon>Pseudomonadati</taxon>
        <taxon>Pseudomonadota</taxon>
        <taxon>Alphaproteobacteria</taxon>
        <taxon>Rhodobacterales</taxon>
        <taxon>Roseobacteraceae</taxon>
        <taxon>Ruegeria</taxon>
    </lineage>
</organism>
<gene>
    <name evidence="1" type="ORF">SAMN06265380_10319</name>
</gene>
<proteinExistence type="predicted"/>